<proteinExistence type="predicted"/>
<protein>
    <submittedName>
        <fullName evidence="2">Uncharacterized protein</fullName>
    </submittedName>
</protein>
<evidence type="ECO:0000313" key="3">
    <source>
        <dbReference type="Proteomes" id="UP000466794"/>
    </source>
</evidence>
<dbReference type="Proteomes" id="UP000466794">
    <property type="component" value="Unassembled WGS sequence"/>
</dbReference>
<organism evidence="2 3">
    <name type="scientific">Nocardia terrae</name>
    <dbReference type="NCBI Taxonomy" id="2675851"/>
    <lineage>
        <taxon>Bacteria</taxon>
        <taxon>Bacillati</taxon>
        <taxon>Actinomycetota</taxon>
        <taxon>Actinomycetes</taxon>
        <taxon>Mycobacteriales</taxon>
        <taxon>Nocardiaceae</taxon>
        <taxon>Nocardia</taxon>
    </lineage>
</organism>
<sequence length="81" mass="8661">MKIKDSERLWWTVGAILTIQGFGSGITEMLWGHSFGVAGLVIHYGAPIWTSWVVGALGVAGIGWAIRLGRLAQPKNAAASR</sequence>
<evidence type="ECO:0000313" key="2">
    <source>
        <dbReference type="EMBL" id="MVU76425.1"/>
    </source>
</evidence>
<dbReference type="AlphaFoldDB" id="A0A7K1UQ07"/>
<dbReference type="EMBL" id="WRPP01000001">
    <property type="protein sequence ID" value="MVU76425.1"/>
    <property type="molecule type" value="Genomic_DNA"/>
</dbReference>
<gene>
    <name evidence="2" type="ORF">GPX89_04105</name>
</gene>
<feature type="transmembrane region" description="Helical" evidence="1">
    <location>
        <begin position="46"/>
        <end position="66"/>
    </location>
</feature>
<dbReference type="RefSeq" id="WP_198347252.1">
    <property type="nucleotide sequence ID" value="NZ_WRPP01000001.1"/>
</dbReference>
<keyword evidence="3" id="KW-1185">Reference proteome</keyword>
<evidence type="ECO:0000256" key="1">
    <source>
        <dbReference type="SAM" id="Phobius"/>
    </source>
</evidence>
<reference evidence="2 3" key="1">
    <citation type="submission" date="2019-12" db="EMBL/GenBank/DDBJ databases">
        <title>Nocardia sp. nov. ET3-3 isolated from soil.</title>
        <authorList>
            <person name="Kanchanasin P."/>
            <person name="Tanasupawat S."/>
            <person name="Yuki M."/>
            <person name="Kudo T."/>
        </authorList>
    </citation>
    <scope>NUCLEOTIDE SEQUENCE [LARGE SCALE GENOMIC DNA]</scope>
    <source>
        <strain evidence="2 3">ET3-3</strain>
    </source>
</reference>
<comment type="caution">
    <text evidence="2">The sequence shown here is derived from an EMBL/GenBank/DDBJ whole genome shotgun (WGS) entry which is preliminary data.</text>
</comment>
<name>A0A7K1UQ07_9NOCA</name>
<keyword evidence="1" id="KW-0812">Transmembrane</keyword>
<keyword evidence="1" id="KW-0472">Membrane</keyword>
<accession>A0A7K1UQ07</accession>
<keyword evidence="1" id="KW-1133">Transmembrane helix</keyword>
<feature type="transmembrane region" description="Helical" evidence="1">
    <location>
        <begin position="9"/>
        <end position="26"/>
    </location>
</feature>